<organism evidence="1 2">
    <name type="scientific">Lepagella muris</name>
    <dbReference type="NCBI Taxonomy" id="3032870"/>
    <lineage>
        <taxon>Bacteria</taxon>
        <taxon>Pseudomonadati</taxon>
        <taxon>Bacteroidota</taxon>
        <taxon>Bacteroidia</taxon>
        <taxon>Bacteroidales</taxon>
        <taxon>Muribaculaceae</taxon>
        <taxon>Lepagella</taxon>
    </lineage>
</organism>
<dbReference type="Proteomes" id="UP000306319">
    <property type="component" value="Unassembled WGS sequence"/>
</dbReference>
<sequence length="379" mass="42381">MSTTRFITLAIHTYPKALTLKKILESHGIHVRFENLIISGAGIASGVRVKIQETDLPIALKITESGDSLQSGMVDVKMDGSHAVVLIPVDFSPSSLLACKAGFEIARKLKLHPVLLHAYISPYFAGSLSADDPSDSGLSPIVGESVMEVEESIDMRRESNLRMKDFRRKLYSQLKDAGLDGMDYSVSVCEGIPEDTIKEYCRMTPPTLVVMATRDVEKKGEQLVGSVTAEVLDSCRVPVFTIPENFRFTSVDSLKRLVYFCNLDQHDILSMDILMRTFAYPEVDVTLIPVNDRAGGDVKEKVGRLCDYFNKSYPTARFSTEVFPSKTFREDFEKFEKNAGLQLMIVPNKKRNVFSRLFNPGIAHKMLFERDLPLLALPV</sequence>
<dbReference type="EMBL" id="SRYB01000016">
    <property type="protein sequence ID" value="TGY78135.1"/>
    <property type="molecule type" value="Genomic_DNA"/>
</dbReference>
<reference evidence="1" key="1">
    <citation type="submission" date="2019-04" db="EMBL/GenBank/DDBJ databases">
        <title>Microbes associate with the intestines of laboratory mice.</title>
        <authorList>
            <person name="Navarre W."/>
            <person name="Wong E."/>
            <person name="Huang K."/>
            <person name="Tropini C."/>
            <person name="Ng K."/>
            <person name="Yu B."/>
        </authorList>
    </citation>
    <scope>NUCLEOTIDE SEQUENCE</scope>
    <source>
        <strain evidence="1">NM04_E33</strain>
    </source>
</reference>
<comment type="caution">
    <text evidence="1">The sequence shown here is derived from an EMBL/GenBank/DDBJ whole genome shotgun (WGS) entry which is preliminary data.</text>
</comment>
<accession>A0AC61RFM4</accession>
<evidence type="ECO:0000313" key="2">
    <source>
        <dbReference type="Proteomes" id="UP000306319"/>
    </source>
</evidence>
<gene>
    <name evidence="1" type="ORF">E5331_11450</name>
</gene>
<keyword evidence="2" id="KW-1185">Reference proteome</keyword>
<proteinExistence type="predicted"/>
<name>A0AC61RFM4_9BACT</name>
<evidence type="ECO:0000313" key="1">
    <source>
        <dbReference type="EMBL" id="TGY78135.1"/>
    </source>
</evidence>
<protein>
    <submittedName>
        <fullName evidence="1">Universal stress protein</fullName>
    </submittedName>
</protein>